<dbReference type="Proteomes" id="UP000019151">
    <property type="component" value="Chromosome"/>
</dbReference>
<dbReference type="PANTHER" id="PTHR31793:SF27">
    <property type="entry name" value="NOVEL THIOESTERASE SUPERFAMILY DOMAIN AND SAPOSIN A-TYPE DOMAIN CONTAINING PROTEIN (0610012H03RIK)"/>
    <property type="match status" value="1"/>
</dbReference>
<dbReference type="RefSeq" id="WP_025411135.1">
    <property type="nucleotide sequence ID" value="NZ_CP007128.1"/>
</dbReference>
<dbReference type="InterPro" id="IPR050563">
    <property type="entry name" value="4-hydroxybenzoyl-CoA_TE"/>
</dbReference>
<organism evidence="3 4">
    <name type="scientific">Gemmatirosa kalamazoonensis</name>
    <dbReference type="NCBI Taxonomy" id="861299"/>
    <lineage>
        <taxon>Bacteria</taxon>
        <taxon>Pseudomonadati</taxon>
        <taxon>Gemmatimonadota</taxon>
        <taxon>Gemmatimonadia</taxon>
        <taxon>Gemmatimonadales</taxon>
        <taxon>Gemmatimonadaceae</taxon>
        <taxon>Gemmatirosa</taxon>
    </lineage>
</organism>
<dbReference type="GO" id="GO:0047617">
    <property type="term" value="F:fatty acyl-CoA hydrolase activity"/>
    <property type="evidence" value="ECO:0007669"/>
    <property type="project" value="TreeGrafter"/>
</dbReference>
<dbReference type="HOGENOM" id="CLU_101141_4_2_0"/>
<dbReference type="Gene3D" id="3.10.129.10">
    <property type="entry name" value="Hotdog Thioesterase"/>
    <property type="match status" value="1"/>
</dbReference>
<dbReference type="AlphaFoldDB" id="W0REW7"/>
<dbReference type="PANTHER" id="PTHR31793">
    <property type="entry name" value="4-HYDROXYBENZOYL-COA THIOESTERASE FAMILY MEMBER"/>
    <property type="match status" value="1"/>
</dbReference>
<dbReference type="Pfam" id="PF13279">
    <property type="entry name" value="4HBT_2"/>
    <property type="match status" value="1"/>
</dbReference>
<keyword evidence="4" id="KW-1185">Reference proteome</keyword>
<accession>W0REW7</accession>
<dbReference type="KEGG" id="gba:J421_2107"/>
<gene>
    <name evidence="3" type="ORF">J421_2107</name>
</gene>
<dbReference type="STRING" id="861299.J421_2107"/>
<dbReference type="InterPro" id="IPR029069">
    <property type="entry name" value="HotDog_dom_sf"/>
</dbReference>
<dbReference type="InParanoid" id="W0REW7"/>
<reference evidence="3 4" key="1">
    <citation type="journal article" date="2014" name="Genome Announc.">
        <title>Genome Sequence and Methylome of Soil Bacterium Gemmatirosa kalamazoonensis KBS708T, a Member of the Rarely Cultivated Gemmatimonadetes Phylum.</title>
        <authorList>
            <person name="Debruyn J.M."/>
            <person name="Radosevich M."/>
            <person name="Wommack K.E."/>
            <person name="Polson S.W."/>
            <person name="Hauser L.J."/>
            <person name="Fawaz M.N."/>
            <person name="Korlach J."/>
            <person name="Tsai Y.C."/>
        </authorList>
    </citation>
    <scope>NUCLEOTIDE SEQUENCE [LARGE SCALE GENOMIC DNA]</scope>
    <source>
        <strain evidence="3 4">KBS708</strain>
    </source>
</reference>
<evidence type="ECO:0000256" key="1">
    <source>
        <dbReference type="ARBA" id="ARBA00005953"/>
    </source>
</evidence>
<dbReference type="SUPFAM" id="SSF54637">
    <property type="entry name" value="Thioesterase/thiol ester dehydrase-isomerase"/>
    <property type="match status" value="1"/>
</dbReference>
<dbReference type="EMBL" id="CP007128">
    <property type="protein sequence ID" value="AHG89644.1"/>
    <property type="molecule type" value="Genomic_DNA"/>
</dbReference>
<sequence length="138" mass="15573">MSHETPRYHVYPTDCDVFGHVNHATMITLLEHARWALLETVTTYRELRRADVWTVVRHVDVSYTAQSVPGDELVIRSGLVRIGRTSYAIRQTVTNASTGTLHADATITFVCLDRASRPVPVPDAWRSIFPLWDDPVSA</sequence>
<proteinExistence type="inferred from homology"/>
<evidence type="ECO:0000313" key="4">
    <source>
        <dbReference type="Proteomes" id="UP000019151"/>
    </source>
</evidence>
<protein>
    <submittedName>
        <fullName evidence="3">4-hydroxybenzoyl-CoA thioesterase</fullName>
    </submittedName>
</protein>
<keyword evidence="2" id="KW-0378">Hydrolase</keyword>
<dbReference type="eggNOG" id="COG0824">
    <property type="taxonomic scope" value="Bacteria"/>
</dbReference>
<evidence type="ECO:0000313" key="3">
    <source>
        <dbReference type="EMBL" id="AHG89644.1"/>
    </source>
</evidence>
<name>W0REW7_9BACT</name>
<comment type="similarity">
    <text evidence="1">Belongs to the 4-hydroxybenzoyl-CoA thioesterase family.</text>
</comment>
<evidence type="ECO:0000256" key="2">
    <source>
        <dbReference type="ARBA" id="ARBA00022801"/>
    </source>
</evidence>
<dbReference type="OrthoDB" id="9799036at2"/>
<dbReference type="CDD" id="cd00586">
    <property type="entry name" value="4HBT"/>
    <property type="match status" value="1"/>
</dbReference>